<dbReference type="OrthoDB" id="10331597at2759"/>
<evidence type="ECO:0000313" key="2">
    <source>
        <dbReference type="EMBL" id="OLP83106.1"/>
    </source>
</evidence>
<dbReference type="EMBL" id="LSRX01001140">
    <property type="protein sequence ID" value="OLP83106.1"/>
    <property type="molecule type" value="Genomic_DNA"/>
</dbReference>
<dbReference type="Proteomes" id="UP000186817">
    <property type="component" value="Unassembled WGS sequence"/>
</dbReference>
<protein>
    <submittedName>
        <fullName evidence="2">Uncharacterized protein</fullName>
    </submittedName>
</protein>
<reference evidence="2 3" key="1">
    <citation type="submission" date="2016-02" db="EMBL/GenBank/DDBJ databases">
        <title>Genome analysis of coral dinoflagellate symbionts highlights evolutionary adaptations to a symbiotic lifestyle.</title>
        <authorList>
            <person name="Aranda M."/>
            <person name="Li Y."/>
            <person name="Liew Y.J."/>
            <person name="Baumgarten S."/>
            <person name="Simakov O."/>
            <person name="Wilson M."/>
            <person name="Piel J."/>
            <person name="Ashoor H."/>
            <person name="Bougouffa S."/>
            <person name="Bajic V.B."/>
            <person name="Ryu T."/>
            <person name="Ravasi T."/>
            <person name="Bayer T."/>
            <person name="Micklem G."/>
            <person name="Kim H."/>
            <person name="Bhak J."/>
            <person name="Lajeunesse T.C."/>
            <person name="Voolstra C.R."/>
        </authorList>
    </citation>
    <scope>NUCLEOTIDE SEQUENCE [LARGE SCALE GENOMIC DNA]</scope>
    <source>
        <strain evidence="2 3">CCMP2467</strain>
    </source>
</reference>
<name>A0A1Q9CJM4_SYMMI</name>
<proteinExistence type="predicted"/>
<gene>
    <name evidence="2" type="ORF">AK812_SmicGene36171</name>
</gene>
<dbReference type="AlphaFoldDB" id="A0A1Q9CJM4"/>
<feature type="region of interest" description="Disordered" evidence="1">
    <location>
        <begin position="33"/>
        <end position="127"/>
    </location>
</feature>
<feature type="compositionally biased region" description="Basic and acidic residues" evidence="1">
    <location>
        <begin position="77"/>
        <end position="101"/>
    </location>
</feature>
<accession>A0A1Q9CJM4</accession>
<evidence type="ECO:0000256" key="1">
    <source>
        <dbReference type="SAM" id="MobiDB-lite"/>
    </source>
</evidence>
<sequence>MTSRRRSRSNTASCEWSTVPDWAKAAECSNGKRALPTKAAPEAAAAGSKLASGGKGAEKGKGKGSGKGKGIFIHNVQMHEDKPEPVVEKDHGTVSKKKADTQKATLAPLLPAAPRRTSTEGLGVNKIWERPKPRNAWNSAVAPGRKATPPFSSVEAIFQQKYTSGAPPEPLAGDAPPDLHQKWADVRLLLDAEPTPNWAMPRREDPGLVPVHCSVRPAL</sequence>
<comment type="caution">
    <text evidence="2">The sequence shown here is derived from an EMBL/GenBank/DDBJ whole genome shotgun (WGS) entry which is preliminary data.</text>
</comment>
<feature type="compositionally biased region" description="Low complexity" evidence="1">
    <location>
        <begin position="38"/>
        <end position="52"/>
    </location>
</feature>
<organism evidence="2 3">
    <name type="scientific">Symbiodinium microadriaticum</name>
    <name type="common">Dinoflagellate</name>
    <name type="synonym">Zooxanthella microadriatica</name>
    <dbReference type="NCBI Taxonomy" id="2951"/>
    <lineage>
        <taxon>Eukaryota</taxon>
        <taxon>Sar</taxon>
        <taxon>Alveolata</taxon>
        <taxon>Dinophyceae</taxon>
        <taxon>Suessiales</taxon>
        <taxon>Symbiodiniaceae</taxon>
        <taxon>Symbiodinium</taxon>
    </lineage>
</organism>
<evidence type="ECO:0000313" key="3">
    <source>
        <dbReference type="Proteomes" id="UP000186817"/>
    </source>
</evidence>
<keyword evidence="3" id="KW-1185">Reference proteome</keyword>